<dbReference type="Proteomes" id="UP000239326">
    <property type="component" value="Chromosome"/>
</dbReference>
<dbReference type="Gene3D" id="1.20.120.1490">
    <property type="match status" value="1"/>
</dbReference>
<evidence type="ECO:0008006" key="4">
    <source>
        <dbReference type="Google" id="ProtNLM"/>
    </source>
</evidence>
<keyword evidence="3" id="KW-1185">Reference proteome</keyword>
<dbReference type="RefSeq" id="WP_106445982.1">
    <property type="nucleotide sequence ID" value="NZ_CP027669.1"/>
</dbReference>
<evidence type="ECO:0000256" key="1">
    <source>
        <dbReference type="SAM" id="SignalP"/>
    </source>
</evidence>
<keyword evidence="1" id="KW-0732">Signal</keyword>
<sequence>MKPWIKRTLFGMLGASLLVGSLSACSSGHGWRHGQMDEQNITEMRGKMLERVGSKLELDTAQKQKLERLADTLQAQRKAFLGDAARPREALQALVAGPQFDRVAAQALVDAKVRAVQTGSPEVIAAMGDFYDSLKPEQQSQVREMMTKRRGWMRHRG</sequence>
<dbReference type="KEGG" id="simp:C6571_06590"/>
<dbReference type="GO" id="GO:0042597">
    <property type="term" value="C:periplasmic space"/>
    <property type="evidence" value="ECO:0007669"/>
    <property type="project" value="InterPro"/>
</dbReference>
<proteinExistence type="predicted"/>
<organism evidence="2 3">
    <name type="scientific">Simplicispira suum</name>
    <dbReference type="NCBI Taxonomy" id="2109915"/>
    <lineage>
        <taxon>Bacteria</taxon>
        <taxon>Pseudomonadati</taxon>
        <taxon>Pseudomonadota</taxon>
        <taxon>Betaproteobacteria</taxon>
        <taxon>Burkholderiales</taxon>
        <taxon>Comamonadaceae</taxon>
        <taxon>Simplicispira</taxon>
    </lineage>
</organism>
<dbReference type="EMBL" id="CP027669">
    <property type="protein sequence ID" value="AVO40996.1"/>
    <property type="molecule type" value="Genomic_DNA"/>
</dbReference>
<dbReference type="AlphaFoldDB" id="A0A2S0MYM9"/>
<dbReference type="Pfam" id="PF07813">
    <property type="entry name" value="LTXXQ"/>
    <property type="match status" value="1"/>
</dbReference>
<feature type="signal peptide" evidence="1">
    <location>
        <begin position="1"/>
        <end position="26"/>
    </location>
</feature>
<name>A0A2S0MYM9_9BURK</name>
<accession>A0A2S0MYM9</accession>
<reference evidence="2 3" key="1">
    <citation type="submission" date="2018-03" db="EMBL/GenBank/DDBJ databases">
        <title>Genome sequencing of Simplicispira sp.</title>
        <authorList>
            <person name="Kim S.-J."/>
            <person name="Heo J."/>
            <person name="Kwon S.-W."/>
        </authorList>
    </citation>
    <scope>NUCLEOTIDE SEQUENCE [LARGE SCALE GENOMIC DNA]</scope>
    <source>
        <strain evidence="2 3">SC1-8</strain>
    </source>
</reference>
<evidence type="ECO:0000313" key="2">
    <source>
        <dbReference type="EMBL" id="AVO40996.1"/>
    </source>
</evidence>
<dbReference type="InterPro" id="IPR012899">
    <property type="entry name" value="LTXXQ"/>
</dbReference>
<feature type="chain" id="PRO_5015676271" description="Periplasmic heavy metal sensor" evidence="1">
    <location>
        <begin position="27"/>
        <end position="157"/>
    </location>
</feature>
<protein>
    <recommendedName>
        <fullName evidence="4">Periplasmic heavy metal sensor</fullName>
    </recommendedName>
</protein>
<gene>
    <name evidence="2" type="ORF">C6571_06590</name>
</gene>
<dbReference type="PROSITE" id="PS51257">
    <property type="entry name" value="PROKAR_LIPOPROTEIN"/>
    <property type="match status" value="1"/>
</dbReference>
<evidence type="ECO:0000313" key="3">
    <source>
        <dbReference type="Proteomes" id="UP000239326"/>
    </source>
</evidence>
<dbReference type="OrthoDB" id="8908552at2"/>